<protein>
    <submittedName>
        <fullName evidence="2">Predicted protein</fullName>
    </submittedName>
</protein>
<name>E4ZUX0_LEPMJ</name>
<evidence type="ECO:0000256" key="1">
    <source>
        <dbReference type="SAM" id="MobiDB-lite"/>
    </source>
</evidence>
<dbReference type="VEuPathDB" id="FungiDB:LEMA_P113220.1"/>
<dbReference type="Proteomes" id="UP000002668">
    <property type="component" value="Genome"/>
</dbReference>
<evidence type="ECO:0000313" key="3">
    <source>
        <dbReference type="Proteomes" id="UP000002668"/>
    </source>
</evidence>
<dbReference type="InParanoid" id="E4ZUX0"/>
<dbReference type="EMBL" id="FP929126">
    <property type="protein sequence ID" value="CBX94907.1"/>
    <property type="molecule type" value="Genomic_DNA"/>
</dbReference>
<evidence type="ECO:0000313" key="2">
    <source>
        <dbReference type="EMBL" id="CBX94907.1"/>
    </source>
</evidence>
<dbReference type="AlphaFoldDB" id="E4ZUX0"/>
<reference evidence="3" key="1">
    <citation type="journal article" date="2011" name="Nat. Commun.">
        <title>Effector diversification within compartments of the Leptosphaeria maculans genome affected by Repeat-Induced Point mutations.</title>
        <authorList>
            <person name="Rouxel T."/>
            <person name="Grandaubert J."/>
            <person name="Hane J.K."/>
            <person name="Hoede C."/>
            <person name="van de Wouw A.P."/>
            <person name="Couloux A."/>
            <person name="Dominguez V."/>
            <person name="Anthouard V."/>
            <person name="Bally P."/>
            <person name="Bourras S."/>
            <person name="Cozijnsen A.J."/>
            <person name="Ciuffetti L.M."/>
            <person name="Degrave A."/>
            <person name="Dilmaghani A."/>
            <person name="Duret L."/>
            <person name="Fudal I."/>
            <person name="Goodwin S.B."/>
            <person name="Gout L."/>
            <person name="Glaser N."/>
            <person name="Linglin J."/>
            <person name="Kema G.H.J."/>
            <person name="Lapalu N."/>
            <person name="Lawrence C.B."/>
            <person name="May K."/>
            <person name="Meyer M."/>
            <person name="Ollivier B."/>
            <person name="Poulain J."/>
            <person name="Schoch C.L."/>
            <person name="Simon A."/>
            <person name="Spatafora J.W."/>
            <person name="Stachowiak A."/>
            <person name="Turgeon B.G."/>
            <person name="Tyler B.M."/>
            <person name="Vincent D."/>
            <person name="Weissenbach J."/>
            <person name="Amselem J."/>
            <person name="Quesneville H."/>
            <person name="Oliver R.P."/>
            <person name="Wincker P."/>
            <person name="Balesdent M.-H."/>
            <person name="Howlett B.J."/>
        </authorList>
    </citation>
    <scope>NUCLEOTIDE SEQUENCE [LARGE SCALE GENOMIC DNA]</scope>
    <source>
        <strain evidence="3">JN3 / isolate v23.1.3 / race Av1-4-5-6-7-8</strain>
    </source>
</reference>
<accession>E4ZUX0</accession>
<feature type="region of interest" description="Disordered" evidence="1">
    <location>
        <begin position="81"/>
        <end position="102"/>
    </location>
</feature>
<dbReference type="HOGENOM" id="CLU_2146322_0_0_1"/>
<keyword evidence="3" id="KW-1185">Reference proteome</keyword>
<gene>
    <name evidence="2" type="ORF">LEMA_P113220.1</name>
</gene>
<proteinExistence type="predicted"/>
<sequence>MLSWVRYSLTSLGTQQDTIPLRSGPESRDYIDASERLSTNYISCAVDGAAAEEIDNVAGDTVSRNCSGGVGAGLVVVDADGDLREGTGDSSDASGQGQDGGCKAGLNCIVVF</sequence>
<organism evidence="3">
    <name type="scientific">Leptosphaeria maculans (strain JN3 / isolate v23.1.3 / race Av1-4-5-6-7-8)</name>
    <name type="common">Blackleg fungus</name>
    <name type="synonym">Phoma lingam</name>
    <dbReference type="NCBI Taxonomy" id="985895"/>
    <lineage>
        <taxon>Eukaryota</taxon>
        <taxon>Fungi</taxon>
        <taxon>Dikarya</taxon>
        <taxon>Ascomycota</taxon>
        <taxon>Pezizomycotina</taxon>
        <taxon>Dothideomycetes</taxon>
        <taxon>Pleosporomycetidae</taxon>
        <taxon>Pleosporales</taxon>
        <taxon>Pleosporineae</taxon>
        <taxon>Leptosphaeriaceae</taxon>
        <taxon>Plenodomus</taxon>
        <taxon>Plenodomus lingam/Leptosphaeria maculans species complex</taxon>
    </lineage>
</organism>